<dbReference type="InterPro" id="IPR049244">
    <property type="entry name" value="DUF6879"/>
</dbReference>
<name>A0A2P8DHD1_9ACTN</name>
<accession>A0A2P8DHD1</accession>
<reference evidence="2 3" key="1">
    <citation type="submission" date="2018-03" db="EMBL/GenBank/DDBJ databases">
        <title>Genomic Encyclopedia of Archaeal and Bacterial Type Strains, Phase II (KMG-II): from individual species to whole genera.</title>
        <authorList>
            <person name="Goeker M."/>
        </authorList>
    </citation>
    <scope>NUCLEOTIDE SEQUENCE [LARGE SCALE GENOMIC DNA]</scope>
    <source>
        <strain evidence="2 3">DSM 45312</strain>
    </source>
</reference>
<dbReference type="Proteomes" id="UP000240542">
    <property type="component" value="Unassembled WGS sequence"/>
</dbReference>
<evidence type="ECO:0000313" key="2">
    <source>
        <dbReference type="EMBL" id="PSK96589.1"/>
    </source>
</evidence>
<gene>
    <name evidence="2" type="ORF">CLV63_111184</name>
</gene>
<dbReference type="RefSeq" id="WP_106583954.1">
    <property type="nucleotide sequence ID" value="NZ_PYGA01000011.1"/>
</dbReference>
<dbReference type="OrthoDB" id="4562627at2"/>
<protein>
    <recommendedName>
        <fullName evidence="1">DUF6879 domain-containing protein</fullName>
    </recommendedName>
</protein>
<keyword evidence="3" id="KW-1185">Reference proteome</keyword>
<organism evidence="2 3">
    <name type="scientific">Murinocardiopsis flavida</name>
    <dbReference type="NCBI Taxonomy" id="645275"/>
    <lineage>
        <taxon>Bacteria</taxon>
        <taxon>Bacillati</taxon>
        <taxon>Actinomycetota</taxon>
        <taxon>Actinomycetes</taxon>
        <taxon>Streptosporangiales</taxon>
        <taxon>Nocardiopsidaceae</taxon>
        <taxon>Murinocardiopsis</taxon>
    </lineage>
</organism>
<dbReference type="Pfam" id="PF21806">
    <property type="entry name" value="DUF6879"/>
    <property type="match status" value="1"/>
</dbReference>
<proteinExistence type="predicted"/>
<evidence type="ECO:0000313" key="3">
    <source>
        <dbReference type="Proteomes" id="UP000240542"/>
    </source>
</evidence>
<dbReference type="EMBL" id="PYGA01000011">
    <property type="protein sequence ID" value="PSK96589.1"/>
    <property type="molecule type" value="Genomic_DNA"/>
</dbReference>
<sequence>MELISGHERNALLGGIQRDAFHLELRDTYHVDQEEDPYTAWLRGEPDDQAWMAPWLAMIRRLSRSGRAVRRVRVVTEPVSDYIRFEYEGTPDNLAAGEDIRWLPRHDVPEALAMPVGGRDWWLLDDATLAVGHFDVDGRVLGSEIVTDAATVAECVRVRELLWSVAIPHDAYTPR</sequence>
<feature type="domain" description="DUF6879" evidence="1">
    <location>
        <begin position="8"/>
        <end position="173"/>
    </location>
</feature>
<dbReference type="AlphaFoldDB" id="A0A2P8DHD1"/>
<comment type="caution">
    <text evidence="2">The sequence shown here is derived from an EMBL/GenBank/DDBJ whole genome shotgun (WGS) entry which is preliminary data.</text>
</comment>
<evidence type="ECO:0000259" key="1">
    <source>
        <dbReference type="Pfam" id="PF21806"/>
    </source>
</evidence>